<feature type="domain" description="Vid27 N-terminal" evidence="1">
    <location>
        <begin position="1"/>
        <end position="66"/>
    </location>
</feature>
<dbReference type="EMBL" id="RIBY02000857">
    <property type="protein sequence ID" value="KAH9836455.1"/>
    <property type="molecule type" value="Genomic_DNA"/>
</dbReference>
<reference evidence="2 3" key="2">
    <citation type="journal article" date="2021" name="Curr. Genet.">
        <title>Genetic response to nitrogen starvation in the aggressive Eucalyptus foliar pathogen Teratosphaeria destructans.</title>
        <authorList>
            <person name="Havenga M."/>
            <person name="Wingfield B.D."/>
            <person name="Wingfield M.J."/>
            <person name="Dreyer L.L."/>
            <person name="Roets F."/>
            <person name="Aylward J."/>
        </authorList>
    </citation>
    <scope>NUCLEOTIDE SEQUENCE [LARGE SCALE GENOMIC DNA]</scope>
    <source>
        <strain evidence="2">CMW44962</strain>
    </source>
</reference>
<dbReference type="OrthoDB" id="10251113at2759"/>
<dbReference type="AlphaFoldDB" id="A0A9W7SWK2"/>
<comment type="caution">
    <text evidence="2">The sequence shown here is derived from an EMBL/GenBank/DDBJ whole genome shotgun (WGS) entry which is preliminary data.</text>
</comment>
<proteinExistence type="predicted"/>
<organism evidence="2 3">
    <name type="scientific">Teratosphaeria destructans</name>
    <dbReference type="NCBI Taxonomy" id="418781"/>
    <lineage>
        <taxon>Eukaryota</taxon>
        <taxon>Fungi</taxon>
        <taxon>Dikarya</taxon>
        <taxon>Ascomycota</taxon>
        <taxon>Pezizomycotina</taxon>
        <taxon>Dothideomycetes</taxon>
        <taxon>Dothideomycetidae</taxon>
        <taxon>Mycosphaerellales</taxon>
        <taxon>Teratosphaeriaceae</taxon>
        <taxon>Teratosphaeria</taxon>
    </lineage>
</organism>
<accession>A0A9W7SWK2</accession>
<reference evidence="2 3" key="1">
    <citation type="journal article" date="2018" name="IMA Fungus">
        <title>IMA Genome-F 10: Nine draft genome sequences of Claviceps purpurea s.lat., including C. arundinis, C. humidiphila, and C. cf. spartinae, pseudomolecules for the pitch canker pathogen Fusarium circinatum, draft genome of Davidsoniella eucalypti, Grosmannia galeiformis, Quambalaria eucalypti, and Teratosphaeria destructans.</title>
        <authorList>
            <person name="Wingfield B.D."/>
            <person name="Liu M."/>
            <person name="Nguyen H.D."/>
            <person name="Lane F.A."/>
            <person name="Morgan S.W."/>
            <person name="De Vos L."/>
            <person name="Wilken P.M."/>
            <person name="Duong T.A."/>
            <person name="Aylward J."/>
            <person name="Coetzee M.P."/>
            <person name="Dadej K."/>
            <person name="De Beer Z.W."/>
            <person name="Findlay W."/>
            <person name="Havenga M."/>
            <person name="Kolarik M."/>
            <person name="Menzies J.G."/>
            <person name="Naidoo K."/>
            <person name="Pochopski O."/>
            <person name="Shoukouhi P."/>
            <person name="Santana Q.C."/>
            <person name="Seifert K.A."/>
            <person name="Soal N."/>
            <person name="Steenkamp E.T."/>
            <person name="Tatham C.T."/>
            <person name="van der Nest M.A."/>
            <person name="Wingfield M.J."/>
        </authorList>
    </citation>
    <scope>NUCLEOTIDE SEQUENCE [LARGE SCALE GENOMIC DNA]</scope>
    <source>
        <strain evidence="2">CMW44962</strain>
    </source>
</reference>
<name>A0A9W7SWK2_9PEZI</name>
<gene>
    <name evidence="2" type="ORF">Tdes44962_MAKER08458</name>
</gene>
<evidence type="ECO:0000259" key="1">
    <source>
        <dbReference type="Pfam" id="PF17748"/>
    </source>
</evidence>
<dbReference type="Pfam" id="PF17748">
    <property type="entry name" value="VID27_N"/>
    <property type="match status" value="1"/>
</dbReference>
<sequence>MSALKSLSSYLFGNASKENVVELPEGELYLVQPHSIKGYSGLLYKDKYATACIRPTGQECQYKLVFRPGRTREARPSSYTSLSTSRL</sequence>
<dbReference type="InterPro" id="IPR040979">
    <property type="entry name" value="Vid27_N"/>
</dbReference>
<keyword evidence="3" id="KW-1185">Reference proteome</keyword>
<evidence type="ECO:0000313" key="3">
    <source>
        <dbReference type="Proteomes" id="UP001138500"/>
    </source>
</evidence>
<dbReference type="Proteomes" id="UP001138500">
    <property type="component" value="Unassembled WGS sequence"/>
</dbReference>
<protein>
    <submittedName>
        <fullName evidence="2">Vacuolar import and degradation protein 27</fullName>
    </submittedName>
</protein>
<evidence type="ECO:0000313" key="2">
    <source>
        <dbReference type="EMBL" id="KAH9836455.1"/>
    </source>
</evidence>